<protein>
    <submittedName>
        <fullName evidence="2">Uncharacterized protein</fullName>
    </submittedName>
</protein>
<evidence type="ECO:0000313" key="3">
    <source>
        <dbReference type="Proteomes" id="UP000042997"/>
    </source>
</evidence>
<feature type="compositionally biased region" description="Basic and acidic residues" evidence="1">
    <location>
        <begin position="359"/>
        <end position="369"/>
    </location>
</feature>
<accession>A0A098BUI5</accession>
<evidence type="ECO:0000313" key="2">
    <source>
        <dbReference type="EMBL" id="CDZ92394.1"/>
    </source>
</evidence>
<dbReference type="AlphaFoldDB" id="A0A098BUI5"/>
<sequence length="460" mass="48058">MRSGRELWAEHAVQVRVGERALRVDAVADGEEVVESRIRRAQVGRGAAVHLAPVRSAVHGAGDRLDRIEVRPVFATVVLVHREIGTVAAVGRRQPHVVGGGEAYLHRKCDVEVAAGEPRIDLGEHLGRGFDGDGVLHLPEPDPARGGEDAVAAIDELPGGQGPRGEPVELGDEGRRAGCEALDDLEHAVGEHLVVEEAAQPSHRGARCVGGQPGVALGEYPVGVRKPVELEVVDAEPVALEHGQGVVERPGCFRRMQCERGHTLQGDRGEDADGAEAEPGGLEEFRLGLGGAAHDRAVRKDEGGRARDGGQAPEPGAGAVGAGGHRAGERLHVDVPEVRHRQTVLPQEPVEIPQPGAGPHRDERTRRGGTDLLDAGEPVEGDEHAVGDGDAGEGVAGPDRLDAQPASGCVCDDGDDLLQGFRGLVRVRRRGFGVGPVVPGGDGAVGGHAPIIDLDDRPGQ</sequence>
<reference evidence="2 3" key="1">
    <citation type="journal article" date="2014" name="Genome Announc.">
        <title>Draft Genome Sequence of Propane- and Butane-Oxidizing Actinobacterium Rhodococcus ruber IEGM 231.</title>
        <authorList>
            <person name="Ivshina I.B."/>
            <person name="Kuyukina M.S."/>
            <person name="Krivoruchko A.V."/>
            <person name="Barbe V."/>
            <person name="Fischer C."/>
        </authorList>
    </citation>
    <scope>NUCLEOTIDE SEQUENCE [LARGE SCALE GENOMIC DNA]</scope>
</reference>
<feature type="region of interest" description="Disordered" evidence="1">
    <location>
        <begin position="299"/>
        <end position="324"/>
    </location>
</feature>
<dbReference type="EMBL" id="CCSD01000111">
    <property type="protein sequence ID" value="CDZ92394.1"/>
    <property type="molecule type" value="Genomic_DNA"/>
</dbReference>
<gene>
    <name evidence="2" type="ORF">RHRU231_950044</name>
</gene>
<feature type="region of interest" description="Disordered" evidence="1">
    <location>
        <begin position="345"/>
        <end position="390"/>
    </location>
</feature>
<feature type="compositionally biased region" description="Basic and acidic residues" evidence="1">
    <location>
        <begin position="299"/>
        <end position="308"/>
    </location>
</feature>
<proteinExistence type="predicted"/>
<evidence type="ECO:0000256" key="1">
    <source>
        <dbReference type="SAM" id="MobiDB-lite"/>
    </source>
</evidence>
<name>A0A098BUI5_9NOCA</name>
<dbReference type="Proteomes" id="UP000042997">
    <property type="component" value="Unassembled WGS sequence"/>
</dbReference>
<organism evidence="2 3">
    <name type="scientific">Rhodococcus ruber</name>
    <dbReference type="NCBI Taxonomy" id="1830"/>
    <lineage>
        <taxon>Bacteria</taxon>
        <taxon>Bacillati</taxon>
        <taxon>Actinomycetota</taxon>
        <taxon>Actinomycetes</taxon>
        <taxon>Mycobacteriales</taxon>
        <taxon>Nocardiaceae</taxon>
        <taxon>Rhodococcus</taxon>
    </lineage>
</organism>